<proteinExistence type="inferred from homology"/>
<keyword evidence="4" id="KW-1185">Reference proteome</keyword>
<accession>A0ABP7AWI0</accession>
<dbReference type="EMBL" id="BAAAYU010000005">
    <property type="protein sequence ID" value="GAA3641646.1"/>
    <property type="molecule type" value="Genomic_DNA"/>
</dbReference>
<dbReference type="InterPro" id="IPR006015">
    <property type="entry name" value="Universal_stress_UspA"/>
</dbReference>
<dbReference type="InterPro" id="IPR006016">
    <property type="entry name" value="UspA"/>
</dbReference>
<organism evidence="3 4">
    <name type="scientific">Microbacterium awajiense</name>
    <dbReference type="NCBI Taxonomy" id="415214"/>
    <lineage>
        <taxon>Bacteria</taxon>
        <taxon>Bacillati</taxon>
        <taxon>Actinomycetota</taxon>
        <taxon>Actinomycetes</taxon>
        <taxon>Micrococcales</taxon>
        <taxon>Microbacteriaceae</taxon>
        <taxon>Microbacterium</taxon>
    </lineage>
</organism>
<comment type="similarity">
    <text evidence="1">Belongs to the universal stress protein A family.</text>
</comment>
<dbReference type="Proteomes" id="UP001501697">
    <property type="component" value="Unassembled WGS sequence"/>
</dbReference>
<dbReference type="PRINTS" id="PR01438">
    <property type="entry name" value="UNVRSLSTRESS"/>
</dbReference>
<evidence type="ECO:0000256" key="1">
    <source>
        <dbReference type="ARBA" id="ARBA00008791"/>
    </source>
</evidence>
<dbReference type="Pfam" id="PF00582">
    <property type="entry name" value="Usp"/>
    <property type="match status" value="2"/>
</dbReference>
<protein>
    <submittedName>
        <fullName evidence="3">Universal stress protein</fullName>
    </submittedName>
</protein>
<reference evidence="4" key="1">
    <citation type="journal article" date="2019" name="Int. J. Syst. Evol. Microbiol.">
        <title>The Global Catalogue of Microorganisms (GCM) 10K type strain sequencing project: providing services to taxonomists for standard genome sequencing and annotation.</title>
        <authorList>
            <consortium name="The Broad Institute Genomics Platform"/>
            <consortium name="The Broad Institute Genome Sequencing Center for Infectious Disease"/>
            <person name="Wu L."/>
            <person name="Ma J."/>
        </authorList>
    </citation>
    <scope>NUCLEOTIDE SEQUENCE [LARGE SCALE GENOMIC DNA]</scope>
    <source>
        <strain evidence="4">JCM 16544</strain>
    </source>
</reference>
<dbReference type="InterPro" id="IPR014729">
    <property type="entry name" value="Rossmann-like_a/b/a_fold"/>
</dbReference>
<dbReference type="PANTHER" id="PTHR46268:SF6">
    <property type="entry name" value="UNIVERSAL STRESS PROTEIN UP12"/>
    <property type="match status" value="1"/>
</dbReference>
<feature type="domain" description="UspA" evidence="2">
    <location>
        <begin position="1"/>
        <end position="127"/>
    </location>
</feature>
<evidence type="ECO:0000313" key="3">
    <source>
        <dbReference type="EMBL" id="GAA3641646.1"/>
    </source>
</evidence>
<dbReference type="PANTHER" id="PTHR46268">
    <property type="entry name" value="STRESS RESPONSE PROTEIN NHAX"/>
    <property type="match status" value="1"/>
</dbReference>
<comment type="caution">
    <text evidence="3">The sequence shown here is derived from an EMBL/GenBank/DDBJ whole genome shotgun (WGS) entry which is preliminary data.</text>
</comment>
<name>A0ABP7AWI0_9MICO</name>
<dbReference type="RefSeq" id="WP_344739391.1">
    <property type="nucleotide sequence ID" value="NZ_BAAAYU010000005.1"/>
</dbReference>
<evidence type="ECO:0000259" key="2">
    <source>
        <dbReference type="Pfam" id="PF00582"/>
    </source>
</evidence>
<feature type="domain" description="UspA" evidence="2">
    <location>
        <begin position="136"/>
        <end position="272"/>
    </location>
</feature>
<gene>
    <name evidence="3" type="ORF">GCM10022200_26790</name>
</gene>
<dbReference type="CDD" id="cd00293">
    <property type="entry name" value="USP-like"/>
    <property type="match status" value="2"/>
</dbReference>
<evidence type="ECO:0000313" key="4">
    <source>
        <dbReference type="Proteomes" id="UP001501697"/>
    </source>
</evidence>
<sequence length="277" mass="29387">MQNIVVGYDESAAARSALEWVADRCADRTCTVVLAMVTSALAPAGDHSKNRLALHEAERRVRDRSPGSHVESHRVGGTMPKALVMEADHADLLAIGVHRGRPIRTALGGWMPSRVIARADTPVCLVPDDWSASDEPVTVGVDDDASSDAALMFAAREAEAGGGRLRIVHAWSMPTPTMEGAVALLASPLQVKEGHRQILRDAVRRVRQARPTLDIEERLIAAPPGGALCAEGPRSSMVVIGTHRRGVLEAGLIGSVARDVIGEVDIPVCVVPPVTAQ</sequence>
<dbReference type="Gene3D" id="3.40.50.620">
    <property type="entry name" value="HUPs"/>
    <property type="match status" value="2"/>
</dbReference>
<dbReference type="SUPFAM" id="SSF52402">
    <property type="entry name" value="Adenine nucleotide alpha hydrolases-like"/>
    <property type="match status" value="2"/>
</dbReference>